<gene>
    <name evidence="1" type="ORF">HCN44_002015</name>
</gene>
<comment type="caution">
    <text evidence="1">The sequence shown here is derived from an EMBL/GenBank/DDBJ whole genome shotgun (WGS) entry which is preliminary data.</text>
</comment>
<sequence>MSGILINPLRFVGTAKYVTNNSTKYLRSMTLTTSVNNLLPLVQSNHLNHNKFRRLQFTQAKNISTNFGTTIWAARKKILSLFSNEVIKKAAIGQLKLSLNSGKVILLTPEGMKNFIFPPTFSIEFNGKPIEPISNKIANKEEQPLAFKLNNWHVLLDDDELIFKLKDTGEKFILKHALNVEAHIYPPKPLEDGSYKFNSVTPISDVIAYPAKLISKSDGSVPLELSWPPINAAIPVNRFDSDESEQSKSLLSTEKSDKEITDKPNSFGQIKLKFPMTAFLEGARQQILLRDCDDTYDVYHTVEIQASKNLNKKKDETSKIGKLEMRLYSGDITFEPRASSKQSVIIKHSVDIEIDLDSEIPSILINPHIKTYRQ</sequence>
<keyword evidence="2" id="KW-1185">Reference proteome</keyword>
<evidence type="ECO:0000313" key="1">
    <source>
        <dbReference type="EMBL" id="KAF7996383.1"/>
    </source>
</evidence>
<organism evidence="1 2">
    <name type="scientific">Aphidius gifuensis</name>
    <name type="common">Parasitoid wasp</name>
    <dbReference type="NCBI Taxonomy" id="684658"/>
    <lineage>
        <taxon>Eukaryota</taxon>
        <taxon>Metazoa</taxon>
        <taxon>Ecdysozoa</taxon>
        <taxon>Arthropoda</taxon>
        <taxon>Hexapoda</taxon>
        <taxon>Insecta</taxon>
        <taxon>Pterygota</taxon>
        <taxon>Neoptera</taxon>
        <taxon>Endopterygota</taxon>
        <taxon>Hymenoptera</taxon>
        <taxon>Apocrita</taxon>
        <taxon>Ichneumonoidea</taxon>
        <taxon>Braconidae</taxon>
        <taxon>Aphidiinae</taxon>
        <taxon>Aphidius</taxon>
    </lineage>
</organism>
<protein>
    <submittedName>
        <fullName evidence="1">Uncharacterized protein</fullName>
    </submittedName>
</protein>
<accession>A0A834Y291</accession>
<reference evidence="1 2" key="1">
    <citation type="submission" date="2020-08" db="EMBL/GenBank/DDBJ databases">
        <title>Aphidius gifuensis genome sequencing and assembly.</title>
        <authorList>
            <person name="Du Z."/>
        </authorList>
    </citation>
    <scope>NUCLEOTIDE SEQUENCE [LARGE SCALE GENOMIC DNA]</scope>
    <source>
        <strain evidence="1">YNYX2018</strain>
        <tissue evidence="1">Adults</tissue>
    </source>
</reference>
<proteinExistence type="predicted"/>
<evidence type="ECO:0000313" key="2">
    <source>
        <dbReference type="Proteomes" id="UP000639338"/>
    </source>
</evidence>
<dbReference type="Proteomes" id="UP000639338">
    <property type="component" value="Unassembled WGS sequence"/>
</dbReference>
<dbReference type="EMBL" id="JACMRX010000001">
    <property type="protein sequence ID" value="KAF7996383.1"/>
    <property type="molecule type" value="Genomic_DNA"/>
</dbReference>
<name>A0A834Y291_APHGI</name>
<dbReference type="AlphaFoldDB" id="A0A834Y291"/>